<sequence length="186" mass="21731">MEMTMKTKEVSEQLGVNPTTIQRWMKFFNIHCETNEHGHYFFTDEQLVVLKTIQAQLQEGKKMKEVDLSEYSSIISKSPSTDTKIQKQTKAVNVHAGVYEEKLENVLKRVEDLEAELSKKADEVVSYQLLKHRSEIENMMKMLQKLEARIDKMEEKVTPDEEVELPVAAGAEPKRKWRSFKQMFSF</sequence>
<dbReference type="GO" id="GO:0007059">
    <property type="term" value="P:chromosome segregation"/>
    <property type="evidence" value="ECO:0007669"/>
    <property type="project" value="UniProtKB-UniRule"/>
</dbReference>
<keyword evidence="4 8" id="KW-0749">Sporulation</keyword>
<evidence type="ECO:0000256" key="6">
    <source>
        <dbReference type="ARBA" id="ARBA00023125"/>
    </source>
</evidence>
<reference evidence="10" key="1">
    <citation type="submission" date="2023-10" db="EMBL/GenBank/DDBJ databases">
        <title>Screening of Alkalihalophilus pseudofirmusBZ-TG-HK211 and Its Alleviation of Salt Stress on Rapeseed Growth.</title>
        <authorList>
            <person name="Zhao B."/>
            <person name="Guo T."/>
        </authorList>
    </citation>
    <scope>NUCLEOTIDE SEQUENCE</scope>
    <source>
        <strain evidence="10">BZ-TG-HK211</strain>
    </source>
</reference>
<evidence type="ECO:0000256" key="5">
    <source>
        <dbReference type="ARBA" id="ARBA00023054"/>
    </source>
</evidence>
<dbReference type="GO" id="GO:0006355">
    <property type="term" value="P:regulation of DNA-templated transcription"/>
    <property type="evidence" value="ECO:0007669"/>
    <property type="project" value="InterPro"/>
</dbReference>
<evidence type="ECO:0000313" key="10">
    <source>
        <dbReference type="EMBL" id="MDV2884380.1"/>
    </source>
</evidence>
<feature type="domain" description="HTH merR-type" evidence="9">
    <location>
        <begin position="5"/>
        <end position="66"/>
    </location>
</feature>
<accession>A0AAJ2KWK8</accession>
<comment type="caution">
    <text evidence="10">The sequence shown here is derived from an EMBL/GenBank/DDBJ whole genome shotgun (WGS) entry which is preliminary data.</text>
</comment>
<dbReference type="HAMAP" id="MF_01170">
    <property type="entry name" value="RacA"/>
    <property type="match status" value="1"/>
</dbReference>
<proteinExistence type="inferred from homology"/>
<dbReference type="InterPro" id="IPR000551">
    <property type="entry name" value="MerR-type_HTH_dom"/>
</dbReference>
<dbReference type="InterPro" id="IPR009061">
    <property type="entry name" value="DNA-bd_dom_put_sf"/>
</dbReference>
<evidence type="ECO:0000256" key="8">
    <source>
        <dbReference type="HAMAP-Rule" id="MF_01170"/>
    </source>
</evidence>
<evidence type="ECO:0000256" key="7">
    <source>
        <dbReference type="ARBA" id="ARBA00023306"/>
    </source>
</evidence>
<comment type="similarity">
    <text evidence="8">Belongs to the RacA family.</text>
</comment>
<protein>
    <recommendedName>
        <fullName evidence="8">Chromosome-anchoring protein RacA</fullName>
    </recommendedName>
</protein>
<dbReference type="EMBL" id="JAWJAY010000001">
    <property type="protein sequence ID" value="MDV2884380.1"/>
    <property type="molecule type" value="Genomic_DNA"/>
</dbReference>
<evidence type="ECO:0000259" key="9">
    <source>
        <dbReference type="Pfam" id="PF13411"/>
    </source>
</evidence>
<keyword evidence="1 8" id="KW-0963">Cytoplasm</keyword>
<keyword evidence="2 8" id="KW-0132">Cell division</keyword>
<keyword evidence="5 8" id="KW-0175">Coiled coil</keyword>
<dbReference type="CDD" id="cd04762">
    <property type="entry name" value="HTH_MerR-trunc"/>
    <property type="match status" value="1"/>
</dbReference>
<dbReference type="AlphaFoldDB" id="A0AAJ2KWK8"/>
<gene>
    <name evidence="8 10" type="primary">racA</name>
    <name evidence="10" type="ORF">RYX45_04255</name>
</gene>
<dbReference type="Proteomes" id="UP001285636">
    <property type="component" value="Unassembled WGS sequence"/>
</dbReference>
<evidence type="ECO:0000313" key="11">
    <source>
        <dbReference type="Proteomes" id="UP001285636"/>
    </source>
</evidence>
<keyword evidence="7 8" id="KW-0131">Cell cycle</keyword>
<comment type="subcellular location">
    <subcellularLocation>
        <location evidence="8">Cytoplasm</location>
    </subcellularLocation>
    <text evidence="8">Localizes to cell poles and nucleoid.</text>
</comment>
<feature type="coiled-coil region" evidence="8">
    <location>
        <begin position="96"/>
        <end position="156"/>
    </location>
</feature>
<dbReference type="GO" id="GO:0030435">
    <property type="term" value="P:sporulation resulting in formation of a cellular spore"/>
    <property type="evidence" value="ECO:0007669"/>
    <property type="project" value="UniProtKB-UniRule"/>
</dbReference>
<evidence type="ECO:0000256" key="2">
    <source>
        <dbReference type="ARBA" id="ARBA00022618"/>
    </source>
</evidence>
<dbReference type="GO" id="GO:0003690">
    <property type="term" value="F:double-stranded DNA binding"/>
    <property type="evidence" value="ECO:0007669"/>
    <property type="project" value="UniProtKB-UniRule"/>
</dbReference>
<organism evidence="10 11">
    <name type="scientific">Alkalihalophilus pseudofirmus</name>
    <name type="common">Bacillus pseudofirmus</name>
    <dbReference type="NCBI Taxonomy" id="79885"/>
    <lineage>
        <taxon>Bacteria</taxon>
        <taxon>Bacillati</taxon>
        <taxon>Bacillota</taxon>
        <taxon>Bacilli</taxon>
        <taxon>Bacillales</taxon>
        <taxon>Bacillaceae</taxon>
        <taxon>Alkalihalophilus</taxon>
    </lineage>
</organism>
<feature type="DNA-binding region" description="H-T-H motif" evidence="8">
    <location>
        <begin position="7"/>
        <end position="27"/>
    </location>
</feature>
<dbReference type="RefSeq" id="WP_289236386.1">
    <property type="nucleotide sequence ID" value="NZ_CP117835.1"/>
</dbReference>
<keyword evidence="3 8" id="KW-0159">Chromosome partition</keyword>
<dbReference type="Pfam" id="PF13411">
    <property type="entry name" value="MerR_1"/>
    <property type="match status" value="1"/>
</dbReference>
<evidence type="ECO:0000256" key="3">
    <source>
        <dbReference type="ARBA" id="ARBA00022829"/>
    </source>
</evidence>
<dbReference type="SUPFAM" id="SSF46955">
    <property type="entry name" value="Putative DNA-binding domain"/>
    <property type="match status" value="1"/>
</dbReference>
<dbReference type="GO" id="GO:0005737">
    <property type="term" value="C:cytoplasm"/>
    <property type="evidence" value="ECO:0007669"/>
    <property type="project" value="UniProtKB-SubCell"/>
</dbReference>
<evidence type="ECO:0000256" key="1">
    <source>
        <dbReference type="ARBA" id="ARBA00022490"/>
    </source>
</evidence>
<keyword evidence="6 8" id="KW-0238">DNA-binding</keyword>
<dbReference type="GO" id="GO:0030261">
    <property type="term" value="P:chromosome condensation"/>
    <property type="evidence" value="ECO:0007669"/>
    <property type="project" value="UniProtKB-UniRule"/>
</dbReference>
<name>A0AAJ2KWK8_ALKPS</name>
<evidence type="ECO:0000256" key="4">
    <source>
        <dbReference type="ARBA" id="ARBA00022969"/>
    </source>
</evidence>
<dbReference type="InterPro" id="IPR023522">
    <property type="entry name" value="Chrosome_anchoring_RacA"/>
</dbReference>
<dbReference type="GO" id="GO:0008356">
    <property type="term" value="P:asymmetric cell division"/>
    <property type="evidence" value="ECO:0007669"/>
    <property type="project" value="UniProtKB-UniRule"/>
</dbReference>
<dbReference type="Gene3D" id="1.10.1660.10">
    <property type="match status" value="1"/>
</dbReference>
<dbReference type="NCBIfam" id="NF009647">
    <property type="entry name" value="PRK13182.1-2"/>
    <property type="match status" value="1"/>
</dbReference>
<comment type="function">
    <text evidence="8">Required for the formation of axial filaments and for anchoring the origin regions at the cell poles in sporulating cells, thus ensuring proper chromosome segregation in the prespore. Binds in a dispersed manner throughout the chromosome but preferentially to sites clustered in the origin portion of the chromosome, causing condensation of the chromosome and its remodeling into an elongated, anchored structure.</text>
</comment>